<proteinExistence type="predicted"/>
<protein>
    <submittedName>
        <fullName evidence="1">Uncharacterized protein</fullName>
    </submittedName>
</protein>
<evidence type="ECO:0000313" key="1">
    <source>
        <dbReference type="EMBL" id="KAG5161933.1"/>
    </source>
</evidence>
<accession>A0A8H7XJX1</accession>
<reference evidence="1" key="1">
    <citation type="submission" date="2021-02" db="EMBL/GenBank/DDBJ databases">
        <title>Psilocybe cubensis genome.</title>
        <authorList>
            <person name="Mckernan K.J."/>
            <person name="Crawford S."/>
            <person name="Trippe A."/>
            <person name="Kane L.T."/>
            <person name="Mclaughlin S."/>
        </authorList>
    </citation>
    <scope>NUCLEOTIDE SEQUENCE [LARGE SCALE GENOMIC DNA]</scope>
    <source>
        <strain evidence="1">MGC-MH-2018</strain>
    </source>
</reference>
<comment type="caution">
    <text evidence="1">The sequence shown here is derived from an EMBL/GenBank/DDBJ whole genome shotgun (WGS) entry which is preliminary data.</text>
</comment>
<gene>
    <name evidence="1" type="ORF">JR316_013221</name>
</gene>
<dbReference type="EMBL" id="JAFIQS010000023">
    <property type="protein sequence ID" value="KAG5161933.1"/>
    <property type="molecule type" value="Genomic_DNA"/>
</dbReference>
<sequence>MPYCREGKMAAKGNVRCVKGGRGRTVERKRRSFPWFELSSQRRRLEPKVRLAGNNRRAKQGWRMLEGWEKNGE</sequence>
<name>A0A8H7XJX1_PSICU</name>
<organism evidence="1">
    <name type="scientific">Psilocybe cubensis</name>
    <name type="common">Psychedelic mushroom</name>
    <name type="synonym">Stropharia cubensis</name>
    <dbReference type="NCBI Taxonomy" id="181762"/>
    <lineage>
        <taxon>Eukaryota</taxon>
        <taxon>Fungi</taxon>
        <taxon>Dikarya</taxon>
        <taxon>Basidiomycota</taxon>
        <taxon>Agaricomycotina</taxon>
        <taxon>Agaricomycetes</taxon>
        <taxon>Agaricomycetidae</taxon>
        <taxon>Agaricales</taxon>
        <taxon>Agaricineae</taxon>
        <taxon>Strophariaceae</taxon>
        <taxon>Psilocybe</taxon>
    </lineage>
</organism>
<dbReference type="AlphaFoldDB" id="A0A8H7XJX1"/>